<dbReference type="RefSeq" id="WP_136077527.1">
    <property type="nucleotide sequence ID" value="NZ_CAAHFG010000001.1"/>
</dbReference>
<accession>A0A6C2TW20</accession>
<name>A0A6C2TW20_PONDE</name>
<evidence type="ECO:0000313" key="1">
    <source>
        <dbReference type="EMBL" id="VGO11809.1"/>
    </source>
</evidence>
<dbReference type="AlphaFoldDB" id="A0A6C2TW20"/>
<protein>
    <submittedName>
        <fullName evidence="1">Uncharacterized protein</fullName>
    </submittedName>
</protein>
<evidence type="ECO:0000313" key="2">
    <source>
        <dbReference type="Proteomes" id="UP000366872"/>
    </source>
</evidence>
<sequence length="210" mass="24851">MDNPYKFNWEPIYREYLPELASQFVLDYESVRDFGASRPTKQFSCVAPKYKVDSERYDNEFWEEMVIRYCNGGREFGDELSEMGKRMGYRTPWPGALEGQIYQEPVLEYHVMDGVPYVKHLLDMASDEDRRHWISLNEKDSAISISPAQIFAHRLIFEEYEAIIDNRCDTANALYQLMDYSRRCSLEEHLPDRLVMLFSSYFPDCLSKKP</sequence>
<gene>
    <name evidence="1" type="ORF">PDESU_00356</name>
</gene>
<dbReference type="Proteomes" id="UP000366872">
    <property type="component" value="Unassembled WGS sequence"/>
</dbReference>
<keyword evidence="2" id="KW-1185">Reference proteome</keyword>
<organism evidence="1 2">
    <name type="scientific">Pontiella desulfatans</name>
    <dbReference type="NCBI Taxonomy" id="2750659"/>
    <lineage>
        <taxon>Bacteria</taxon>
        <taxon>Pseudomonadati</taxon>
        <taxon>Kiritimatiellota</taxon>
        <taxon>Kiritimatiellia</taxon>
        <taxon>Kiritimatiellales</taxon>
        <taxon>Pontiellaceae</taxon>
        <taxon>Pontiella</taxon>
    </lineage>
</organism>
<dbReference type="EMBL" id="CAAHFG010000001">
    <property type="protein sequence ID" value="VGO11809.1"/>
    <property type="molecule type" value="Genomic_DNA"/>
</dbReference>
<proteinExistence type="predicted"/>
<reference evidence="1 2" key="1">
    <citation type="submission" date="2019-04" db="EMBL/GenBank/DDBJ databases">
        <authorList>
            <person name="Van Vliet M D."/>
        </authorList>
    </citation>
    <scope>NUCLEOTIDE SEQUENCE [LARGE SCALE GENOMIC DNA]</scope>
    <source>
        <strain evidence="1 2">F1</strain>
    </source>
</reference>